<keyword evidence="1 5" id="KW-0378">Hydrolase</keyword>
<dbReference type="PANTHER" id="PTHR33630">
    <property type="entry name" value="CUTINASE RV1984C-RELATED-RELATED"/>
    <property type="match status" value="1"/>
</dbReference>
<reference evidence="5" key="1">
    <citation type="journal article" date="2020" name="Stud. Mycol.">
        <title>101 Dothideomycetes genomes: a test case for predicting lifestyles and emergence of pathogens.</title>
        <authorList>
            <person name="Haridas S."/>
            <person name="Albert R."/>
            <person name="Binder M."/>
            <person name="Bloem J."/>
            <person name="Labutti K."/>
            <person name="Salamov A."/>
            <person name="Andreopoulos B."/>
            <person name="Baker S."/>
            <person name="Barry K."/>
            <person name="Bills G."/>
            <person name="Bluhm B."/>
            <person name="Cannon C."/>
            <person name="Castanera R."/>
            <person name="Culley D."/>
            <person name="Daum C."/>
            <person name="Ezra D."/>
            <person name="Gonzalez J."/>
            <person name="Henrissat B."/>
            <person name="Kuo A."/>
            <person name="Liang C."/>
            <person name="Lipzen A."/>
            <person name="Lutzoni F."/>
            <person name="Magnuson J."/>
            <person name="Mondo S."/>
            <person name="Nolan M."/>
            <person name="Ohm R."/>
            <person name="Pangilinan J."/>
            <person name="Park H.-J."/>
            <person name="Ramirez L."/>
            <person name="Alfaro M."/>
            <person name="Sun H."/>
            <person name="Tritt A."/>
            <person name="Yoshinaga Y."/>
            <person name="Zwiers L.-H."/>
            <person name="Turgeon B."/>
            <person name="Goodwin S."/>
            <person name="Spatafora J."/>
            <person name="Crous P."/>
            <person name="Grigoriev I."/>
        </authorList>
    </citation>
    <scope>NUCLEOTIDE SEQUENCE</scope>
    <source>
        <strain evidence="5">CBS 115976</strain>
    </source>
</reference>
<evidence type="ECO:0000256" key="3">
    <source>
        <dbReference type="SAM" id="MobiDB-lite"/>
    </source>
</evidence>
<accession>A0A6A6UNB9</accession>
<dbReference type="PANTHER" id="PTHR33630:SF9">
    <property type="entry name" value="CUTINASE 4"/>
    <property type="match status" value="1"/>
</dbReference>
<dbReference type="AlphaFoldDB" id="A0A6A6UNB9"/>
<dbReference type="SMART" id="SM01110">
    <property type="entry name" value="Cutinase"/>
    <property type="match status" value="1"/>
</dbReference>
<proteinExistence type="predicted"/>
<gene>
    <name evidence="5" type="ORF">BT63DRAFT_409674</name>
</gene>
<feature type="region of interest" description="Disordered" evidence="3">
    <location>
        <begin position="18"/>
        <end position="47"/>
    </location>
</feature>
<dbReference type="OrthoDB" id="3225429at2759"/>
<protein>
    <submittedName>
        <fullName evidence="5">Alpha/beta-hydrolase</fullName>
    </submittedName>
</protein>
<dbReference type="Pfam" id="PF01083">
    <property type="entry name" value="Cutinase"/>
    <property type="match status" value="1"/>
</dbReference>
<keyword evidence="6" id="KW-1185">Reference proteome</keyword>
<dbReference type="Proteomes" id="UP000799302">
    <property type="component" value="Unassembled WGS sequence"/>
</dbReference>
<feature type="chain" id="PRO_5025460846" evidence="4">
    <location>
        <begin position="19"/>
        <end position="245"/>
    </location>
</feature>
<dbReference type="SUPFAM" id="SSF53474">
    <property type="entry name" value="alpha/beta-Hydrolases"/>
    <property type="match status" value="1"/>
</dbReference>
<keyword evidence="2" id="KW-1015">Disulfide bond</keyword>
<evidence type="ECO:0000256" key="2">
    <source>
        <dbReference type="ARBA" id="ARBA00023157"/>
    </source>
</evidence>
<dbReference type="Gene3D" id="3.40.50.1820">
    <property type="entry name" value="alpha/beta hydrolase"/>
    <property type="match status" value="1"/>
</dbReference>
<organism evidence="5 6">
    <name type="scientific">Microthyrium microscopicum</name>
    <dbReference type="NCBI Taxonomy" id="703497"/>
    <lineage>
        <taxon>Eukaryota</taxon>
        <taxon>Fungi</taxon>
        <taxon>Dikarya</taxon>
        <taxon>Ascomycota</taxon>
        <taxon>Pezizomycotina</taxon>
        <taxon>Dothideomycetes</taxon>
        <taxon>Dothideomycetes incertae sedis</taxon>
        <taxon>Microthyriales</taxon>
        <taxon>Microthyriaceae</taxon>
        <taxon>Microthyrium</taxon>
    </lineage>
</organism>
<dbReference type="GO" id="GO:0052689">
    <property type="term" value="F:carboxylic ester hydrolase activity"/>
    <property type="evidence" value="ECO:0007669"/>
    <property type="project" value="UniProtKB-ARBA"/>
</dbReference>
<evidence type="ECO:0000256" key="4">
    <source>
        <dbReference type="SAM" id="SignalP"/>
    </source>
</evidence>
<evidence type="ECO:0000313" key="5">
    <source>
        <dbReference type="EMBL" id="KAF2672568.1"/>
    </source>
</evidence>
<dbReference type="InterPro" id="IPR029058">
    <property type="entry name" value="AB_hydrolase_fold"/>
</dbReference>
<sequence length="245" mass="26044">MKVAIFLATLAASVAVRAQEAPAAPKTEPKPAAPKGKGIPKDFGKNPVALGPAPKGCSKYELIVARGTSEPGPFGLIAGDPLVARVTKKLPDSRGYAVQYPASMDANSVPTGAKDIINRLKTQTAACPEQKFALVGYSQGARTTRNATAMSDFDPKWYAKIVALVMYGDPGQKNPAMPFPKGLQEKLLERCGTKDPACDAKNPGEFSNHLVYNGKGTKWQDEAADFVVAGFEGKPLPKYDSEPHD</sequence>
<name>A0A6A6UNB9_9PEZI</name>
<evidence type="ECO:0000313" key="6">
    <source>
        <dbReference type="Proteomes" id="UP000799302"/>
    </source>
</evidence>
<dbReference type="InterPro" id="IPR000675">
    <property type="entry name" value="Cutinase/axe"/>
</dbReference>
<dbReference type="EMBL" id="MU004231">
    <property type="protein sequence ID" value="KAF2672568.1"/>
    <property type="molecule type" value="Genomic_DNA"/>
</dbReference>
<feature type="signal peptide" evidence="4">
    <location>
        <begin position="1"/>
        <end position="18"/>
    </location>
</feature>
<keyword evidence="4" id="KW-0732">Signal</keyword>
<evidence type="ECO:0000256" key="1">
    <source>
        <dbReference type="ARBA" id="ARBA00022801"/>
    </source>
</evidence>